<evidence type="ECO:0000313" key="3">
    <source>
        <dbReference type="Proteomes" id="UP000291343"/>
    </source>
</evidence>
<dbReference type="AlphaFoldDB" id="A0A482WM01"/>
<dbReference type="Proteomes" id="UP000291343">
    <property type="component" value="Unassembled WGS sequence"/>
</dbReference>
<evidence type="ECO:0000256" key="1">
    <source>
        <dbReference type="SAM" id="MobiDB-lite"/>
    </source>
</evidence>
<accession>A0A482WM01</accession>
<dbReference type="OrthoDB" id="7365643at2759"/>
<gene>
    <name evidence="2" type="ORF">LSTR_LSTR010240</name>
</gene>
<dbReference type="EMBL" id="QKKF02032163">
    <property type="protein sequence ID" value="RZF34266.1"/>
    <property type="molecule type" value="Genomic_DNA"/>
</dbReference>
<feature type="compositionally biased region" description="Polar residues" evidence="1">
    <location>
        <begin position="1"/>
        <end position="11"/>
    </location>
</feature>
<protein>
    <submittedName>
        <fullName evidence="2">Uncharacterized protein</fullName>
    </submittedName>
</protein>
<name>A0A482WM01_LAOST</name>
<dbReference type="SMR" id="A0A482WM01"/>
<dbReference type="InParanoid" id="A0A482WM01"/>
<keyword evidence="3" id="KW-1185">Reference proteome</keyword>
<organism evidence="2 3">
    <name type="scientific">Laodelphax striatellus</name>
    <name type="common">Small brown planthopper</name>
    <name type="synonym">Delphax striatella</name>
    <dbReference type="NCBI Taxonomy" id="195883"/>
    <lineage>
        <taxon>Eukaryota</taxon>
        <taxon>Metazoa</taxon>
        <taxon>Ecdysozoa</taxon>
        <taxon>Arthropoda</taxon>
        <taxon>Hexapoda</taxon>
        <taxon>Insecta</taxon>
        <taxon>Pterygota</taxon>
        <taxon>Neoptera</taxon>
        <taxon>Paraneoptera</taxon>
        <taxon>Hemiptera</taxon>
        <taxon>Auchenorrhyncha</taxon>
        <taxon>Fulgoroidea</taxon>
        <taxon>Delphacidae</taxon>
        <taxon>Criomorphinae</taxon>
        <taxon>Laodelphax</taxon>
    </lineage>
</organism>
<reference evidence="2 3" key="1">
    <citation type="journal article" date="2017" name="Gigascience">
        <title>Genome sequence of the small brown planthopper, Laodelphax striatellus.</title>
        <authorList>
            <person name="Zhu J."/>
            <person name="Jiang F."/>
            <person name="Wang X."/>
            <person name="Yang P."/>
            <person name="Bao Y."/>
            <person name="Zhao W."/>
            <person name="Wang W."/>
            <person name="Lu H."/>
            <person name="Wang Q."/>
            <person name="Cui N."/>
            <person name="Li J."/>
            <person name="Chen X."/>
            <person name="Luo L."/>
            <person name="Yu J."/>
            <person name="Kang L."/>
            <person name="Cui F."/>
        </authorList>
    </citation>
    <scope>NUCLEOTIDE SEQUENCE [LARGE SCALE GENOMIC DNA]</scope>
    <source>
        <strain evidence="2">Lst14</strain>
    </source>
</reference>
<sequence length="190" mass="21724">MDSSMSSNASIVSPKKARKRPRQEEKWKKNIAKRKRKALTMQRIRAEDGDSGMNEEQELLCEPMEESTELRMAIPVDSNEWQTILFDGDLSDNELLEGNSDDERIEELLQTERIEELLQAPDEQPPDELEGIVFENPNDSVEVLSTLNNPLLKAMMEFVDYALGEFNAFFQSNAPLFGELKPQSPRWSGC</sequence>
<feature type="region of interest" description="Disordered" evidence="1">
    <location>
        <begin position="1"/>
        <end position="29"/>
    </location>
</feature>
<comment type="caution">
    <text evidence="2">The sequence shown here is derived from an EMBL/GenBank/DDBJ whole genome shotgun (WGS) entry which is preliminary data.</text>
</comment>
<proteinExistence type="predicted"/>
<evidence type="ECO:0000313" key="2">
    <source>
        <dbReference type="EMBL" id="RZF34266.1"/>
    </source>
</evidence>